<name>A0A941GY38_9CHRO</name>
<reference evidence="2" key="1">
    <citation type="submission" date="2021-02" db="EMBL/GenBank/DDBJ databases">
        <title>Metagenome analyses of Stigonema ocellatum DSM 106950, Chlorogloea purpurea SAG 13.99 and Gomphosphaeria aponina DSM 107014.</title>
        <authorList>
            <person name="Marter P."/>
            <person name="Huang S."/>
        </authorList>
    </citation>
    <scope>NUCLEOTIDE SEQUENCE</scope>
    <source>
        <strain evidence="2">JP213</strain>
    </source>
</reference>
<dbReference type="Proteomes" id="UP000767446">
    <property type="component" value="Unassembled WGS sequence"/>
</dbReference>
<feature type="domain" description="Glycosyltransferase 61 catalytic" evidence="1">
    <location>
        <begin position="171"/>
        <end position="255"/>
    </location>
</feature>
<organism evidence="2 3">
    <name type="scientific">Gomphosphaeria aponina SAG 52.96 = DSM 107014</name>
    <dbReference type="NCBI Taxonomy" id="1521640"/>
    <lineage>
        <taxon>Bacteria</taxon>
        <taxon>Bacillati</taxon>
        <taxon>Cyanobacteriota</taxon>
        <taxon>Cyanophyceae</taxon>
        <taxon>Oscillatoriophycideae</taxon>
        <taxon>Chroococcales</taxon>
        <taxon>Gomphosphaeriaceae</taxon>
        <taxon>Gomphosphaeria</taxon>
    </lineage>
</organism>
<evidence type="ECO:0000313" key="3">
    <source>
        <dbReference type="Proteomes" id="UP000767446"/>
    </source>
</evidence>
<dbReference type="Pfam" id="PF04577">
    <property type="entry name" value="Glyco_transf_61"/>
    <property type="match status" value="1"/>
</dbReference>
<evidence type="ECO:0000259" key="1">
    <source>
        <dbReference type="Pfam" id="PF04577"/>
    </source>
</evidence>
<gene>
    <name evidence="2" type="ORF">DSM107014_09570</name>
</gene>
<evidence type="ECO:0000313" key="2">
    <source>
        <dbReference type="EMBL" id="MBR8828128.1"/>
    </source>
</evidence>
<dbReference type="AlphaFoldDB" id="A0A941GY38"/>
<comment type="caution">
    <text evidence="2">The sequence shown here is derived from an EMBL/GenBank/DDBJ whole genome shotgun (WGS) entry which is preliminary data.</text>
</comment>
<accession>A0A941GY38</accession>
<sequence length="332" mass="37283">MTQEIKIIPSKINSVGPLKIFTYPTRLAAAWKADISEINIPAYEVYRPELEITIEQGSTKSLGIEPKNLLKRIYKKMAAPIEMGEEYILDARYETDKNIAHILKNIAPGLLAAKEMPPKIPKITVILRANASEMARNAYDLLGFPILCTDRDVKGKIIRAPSGKDGAYEKWYEELFGKLAFAGYTKETPARVFISRKGARSLINESEVEATLQDYGLKKFYYEDIPISEQWSITKNAKVIVGIHGAAMASIVFNCNRPQVIELFHPGYVTHAWRHMTSAVGGSWCGVTGQITENVIKELDFKHKARSFASAPTKIDIKSLKMALEYLEIDKQ</sequence>
<dbReference type="EMBL" id="JADQBC010000056">
    <property type="protein sequence ID" value="MBR8828128.1"/>
    <property type="molecule type" value="Genomic_DNA"/>
</dbReference>
<protein>
    <submittedName>
        <fullName evidence="2">Glycosyltransferase family 61 protein</fullName>
    </submittedName>
</protein>
<dbReference type="InterPro" id="IPR049625">
    <property type="entry name" value="Glyco_transf_61_cat"/>
</dbReference>
<proteinExistence type="predicted"/>
<dbReference type="GO" id="GO:0016757">
    <property type="term" value="F:glycosyltransferase activity"/>
    <property type="evidence" value="ECO:0007669"/>
    <property type="project" value="InterPro"/>
</dbReference>